<dbReference type="PANTHER" id="PTHR43441">
    <property type="entry name" value="RIBOSOMAL-PROTEIN-SERINE ACETYLTRANSFERASE"/>
    <property type="match status" value="1"/>
</dbReference>
<dbReference type="PROSITE" id="PS51186">
    <property type="entry name" value="GNAT"/>
    <property type="match status" value="1"/>
</dbReference>
<proteinExistence type="predicted"/>
<evidence type="ECO:0000313" key="2">
    <source>
        <dbReference type="EMBL" id="GEO32244.1"/>
    </source>
</evidence>
<dbReference type="Pfam" id="PF13302">
    <property type="entry name" value="Acetyltransf_3"/>
    <property type="match status" value="1"/>
</dbReference>
<comment type="caution">
    <text evidence="2">The sequence shown here is derived from an EMBL/GenBank/DDBJ whole genome shotgun (WGS) entry which is preliminary data.</text>
</comment>
<reference evidence="2 3" key="1">
    <citation type="submission" date="2019-07" db="EMBL/GenBank/DDBJ databases">
        <title>Whole genome shotgun sequence of Terrabacter aerolatus NBRC 106305.</title>
        <authorList>
            <person name="Hosoyama A."/>
            <person name="Uohara A."/>
            <person name="Ohji S."/>
            <person name="Ichikawa N."/>
        </authorList>
    </citation>
    <scope>NUCLEOTIDE SEQUENCE [LARGE SCALE GENOMIC DNA]</scope>
    <source>
        <strain evidence="2 3">NBRC 106305</strain>
    </source>
</reference>
<dbReference type="GO" id="GO:1990189">
    <property type="term" value="F:protein N-terminal-serine acetyltransferase activity"/>
    <property type="evidence" value="ECO:0007669"/>
    <property type="project" value="TreeGrafter"/>
</dbReference>
<organism evidence="2 3">
    <name type="scientific">Terrabacter aerolatus</name>
    <dbReference type="NCBI Taxonomy" id="422442"/>
    <lineage>
        <taxon>Bacteria</taxon>
        <taxon>Bacillati</taxon>
        <taxon>Actinomycetota</taxon>
        <taxon>Actinomycetes</taxon>
        <taxon>Micrococcales</taxon>
        <taxon>Intrasporangiaceae</taxon>
        <taxon>Terrabacter</taxon>
    </lineage>
</organism>
<dbReference type="InterPro" id="IPR000182">
    <property type="entry name" value="GNAT_dom"/>
</dbReference>
<evidence type="ECO:0000259" key="1">
    <source>
        <dbReference type="PROSITE" id="PS51186"/>
    </source>
</evidence>
<protein>
    <recommendedName>
        <fullName evidence="1">N-acetyltransferase domain-containing protein</fullName>
    </recommendedName>
</protein>
<evidence type="ECO:0000313" key="3">
    <source>
        <dbReference type="Proteomes" id="UP000321534"/>
    </source>
</evidence>
<gene>
    <name evidence="2" type="ORF">TAE01_40540</name>
</gene>
<dbReference type="Proteomes" id="UP000321534">
    <property type="component" value="Unassembled WGS sequence"/>
</dbReference>
<dbReference type="AlphaFoldDB" id="A0A512D6Y1"/>
<dbReference type="EMBL" id="BJYX01000045">
    <property type="protein sequence ID" value="GEO32244.1"/>
    <property type="molecule type" value="Genomic_DNA"/>
</dbReference>
<dbReference type="Gene3D" id="3.40.630.30">
    <property type="match status" value="1"/>
</dbReference>
<dbReference type="InterPro" id="IPR051908">
    <property type="entry name" value="Ribosomal_N-acetyltransferase"/>
</dbReference>
<feature type="domain" description="N-acetyltransferase" evidence="1">
    <location>
        <begin position="1"/>
        <end position="96"/>
    </location>
</feature>
<dbReference type="InterPro" id="IPR016181">
    <property type="entry name" value="Acyl_CoA_acyltransferase"/>
</dbReference>
<dbReference type="GO" id="GO:0005737">
    <property type="term" value="C:cytoplasm"/>
    <property type="evidence" value="ECO:0007669"/>
    <property type="project" value="TreeGrafter"/>
</dbReference>
<dbReference type="SUPFAM" id="SSF55729">
    <property type="entry name" value="Acyl-CoA N-acyltransferases (Nat)"/>
    <property type="match status" value="1"/>
</dbReference>
<name>A0A512D6Y1_9MICO</name>
<dbReference type="GO" id="GO:0008999">
    <property type="term" value="F:protein-N-terminal-alanine acetyltransferase activity"/>
    <property type="evidence" value="ECO:0007669"/>
    <property type="project" value="TreeGrafter"/>
</dbReference>
<dbReference type="PANTHER" id="PTHR43441:SF2">
    <property type="entry name" value="FAMILY ACETYLTRANSFERASE, PUTATIVE (AFU_ORTHOLOGUE AFUA_7G00850)-RELATED"/>
    <property type="match status" value="1"/>
</dbReference>
<keyword evidence="3" id="KW-1185">Reference proteome</keyword>
<sequence>MLWVGLRPQRRVGGLGYWIVPETRGSGLATAAVRLAVPWALEALDLQRLEAWVEPDNLPSQRVLRSAGFHEEGRLRSFLTVAGRPSDALVFSVIRPRH</sequence>
<accession>A0A512D6Y1</accession>